<dbReference type="Proteomes" id="UP000004310">
    <property type="component" value="Unassembled WGS sequence"/>
</dbReference>
<protein>
    <recommendedName>
        <fullName evidence="4">Mercury resistance system transport protein MerF</fullName>
    </recommendedName>
</protein>
<sequence length="68" mass="7383">MKDKTLLRTGLIGTVVFALCCFTPVLAILLGVVGLSMLVGWLDFVLLPALAVFVGITIYALWKTKRTT</sequence>
<proteinExistence type="predicted"/>
<dbReference type="HOGENOM" id="CLU_185260_1_0_5"/>
<gene>
    <name evidence="2" type="ORF">FP2506_17144</name>
</gene>
<keyword evidence="3" id="KW-1185">Reference proteome</keyword>
<dbReference type="EMBL" id="AATP01000002">
    <property type="protein sequence ID" value="EAU42180.1"/>
    <property type="molecule type" value="Genomic_DNA"/>
</dbReference>
<evidence type="ECO:0008006" key="4">
    <source>
        <dbReference type="Google" id="ProtNLM"/>
    </source>
</evidence>
<feature type="transmembrane region" description="Helical" evidence="1">
    <location>
        <begin position="12"/>
        <end position="38"/>
    </location>
</feature>
<dbReference type="RefSeq" id="WP_007068548.1">
    <property type="nucleotide sequence ID" value="NZ_DS022272.1"/>
</dbReference>
<name>Q0G2K1_9HYPH</name>
<accession>Q0G2K1</accession>
<dbReference type="AlphaFoldDB" id="Q0G2K1"/>
<dbReference type="Pfam" id="PF11431">
    <property type="entry name" value="Transport_MerF"/>
    <property type="match status" value="1"/>
</dbReference>
<keyword evidence="1" id="KW-1133">Transmembrane helix</keyword>
<organism evidence="2 3">
    <name type="scientific">Fulvimarina pelagi HTCC2506</name>
    <dbReference type="NCBI Taxonomy" id="314231"/>
    <lineage>
        <taxon>Bacteria</taxon>
        <taxon>Pseudomonadati</taxon>
        <taxon>Pseudomonadota</taxon>
        <taxon>Alphaproteobacteria</taxon>
        <taxon>Hyphomicrobiales</taxon>
        <taxon>Aurantimonadaceae</taxon>
        <taxon>Fulvimarina</taxon>
    </lineage>
</organism>
<dbReference type="InterPro" id="IPR021091">
    <property type="entry name" value="Mercury_ion_transport_MerF"/>
</dbReference>
<evidence type="ECO:0000313" key="2">
    <source>
        <dbReference type="EMBL" id="EAU42180.1"/>
    </source>
</evidence>
<evidence type="ECO:0000256" key="1">
    <source>
        <dbReference type="SAM" id="Phobius"/>
    </source>
</evidence>
<evidence type="ECO:0000313" key="3">
    <source>
        <dbReference type="Proteomes" id="UP000004310"/>
    </source>
</evidence>
<keyword evidence="1" id="KW-0812">Transmembrane</keyword>
<dbReference type="GO" id="GO:0016020">
    <property type="term" value="C:membrane"/>
    <property type="evidence" value="ECO:0007669"/>
    <property type="project" value="InterPro"/>
</dbReference>
<keyword evidence="1" id="KW-0472">Membrane</keyword>
<dbReference type="STRING" id="217511.GCA_001463845_03148"/>
<dbReference type="eggNOG" id="ENOG5032YSQ">
    <property type="taxonomic scope" value="Bacteria"/>
</dbReference>
<dbReference type="NCBIfam" id="NF033565">
    <property type="entry name" value="trans_MerF"/>
    <property type="match status" value="1"/>
</dbReference>
<feature type="transmembrane region" description="Helical" evidence="1">
    <location>
        <begin position="44"/>
        <end position="62"/>
    </location>
</feature>
<reference evidence="2 3" key="1">
    <citation type="journal article" date="2010" name="J. Bacteriol.">
        <title>Genome sequence of Fulvimarina pelagi HTCC2506T, a Mn(II)-oxidizing alphaproteobacterium possessing an aerobic anoxygenic photosynthetic gene cluster and Xanthorhodopsin.</title>
        <authorList>
            <person name="Kang I."/>
            <person name="Oh H.M."/>
            <person name="Lim S.I."/>
            <person name="Ferriera S."/>
            <person name="Giovannoni S.J."/>
            <person name="Cho J.C."/>
        </authorList>
    </citation>
    <scope>NUCLEOTIDE SEQUENCE [LARGE SCALE GENOMIC DNA]</scope>
    <source>
        <strain evidence="2 3">HTCC2506</strain>
    </source>
</reference>
<comment type="caution">
    <text evidence="2">The sequence shown here is derived from an EMBL/GenBank/DDBJ whole genome shotgun (WGS) entry which is preliminary data.</text>
</comment>
<dbReference type="Gene3D" id="1.10.287.910">
    <property type="entry name" value="bacterial mercury transporter, merf"/>
    <property type="match status" value="1"/>
</dbReference>